<dbReference type="InterPro" id="IPR050818">
    <property type="entry name" value="KCNH_animal-type"/>
</dbReference>
<dbReference type="InterPro" id="IPR043128">
    <property type="entry name" value="Rev_trsase/Diguanyl_cyclase"/>
</dbReference>
<dbReference type="CDD" id="cd00038">
    <property type="entry name" value="CAP_ED"/>
    <property type="match status" value="1"/>
</dbReference>
<evidence type="ECO:0000256" key="13">
    <source>
        <dbReference type="ARBA" id="ARBA00023303"/>
    </source>
</evidence>
<evidence type="ECO:0000256" key="3">
    <source>
        <dbReference type="ARBA" id="ARBA00022448"/>
    </source>
</evidence>
<dbReference type="SUPFAM" id="SSF56672">
    <property type="entry name" value="DNA/RNA polymerases"/>
    <property type="match status" value="1"/>
</dbReference>
<dbReference type="FunFam" id="3.30.70.270:FF:000020">
    <property type="entry name" value="Transposon Tf2-6 polyprotein-like Protein"/>
    <property type="match status" value="1"/>
</dbReference>
<dbReference type="PANTHER" id="PTHR10217">
    <property type="entry name" value="VOLTAGE AND LIGAND GATED POTASSIUM CHANNEL"/>
    <property type="match status" value="1"/>
</dbReference>
<evidence type="ECO:0000256" key="1">
    <source>
        <dbReference type="ARBA" id="ARBA00004123"/>
    </source>
</evidence>
<dbReference type="PANTHER" id="PTHR10217:SF641">
    <property type="entry name" value="POTASSIUM VOLTAGE-GATED CHANNEL SUBFAMILY H MEMBER 3 ISOFORM X1"/>
    <property type="match status" value="1"/>
</dbReference>
<feature type="compositionally biased region" description="Basic and acidic residues" evidence="16">
    <location>
        <begin position="1645"/>
        <end position="1662"/>
    </location>
</feature>
<feature type="domain" description="PAC" evidence="20">
    <location>
        <begin position="33"/>
        <end position="85"/>
    </location>
</feature>
<dbReference type="InterPro" id="IPR001610">
    <property type="entry name" value="PAC"/>
</dbReference>
<evidence type="ECO:0000256" key="11">
    <source>
        <dbReference type="ARBA" id="ARBA00023136"/>
    </source>
</evidence>
<dbReference type="Pfam" id="PF00520">
    <property type="entry name" value="Ion_trans"/>
    <property type="match status" value="1"/>
</dbReference>
<dbReference type="GO" id="GO:0003676">
    <property type="term" value="F:nucleic acid binding"/>
    <property type="evidence" value="ECO:0007669"/>
    <property type="project" value="InterPro"/>
</dbReference>
<dbReference type="InterPro" id="IPR000953">
    <property type="entry name" value="Chromo/chromo_shadow_dom"/>
</dbReference>
<keyword evidence="10" id="KW-0406">Ion transport</keyword>
<dbReference type="PROSITE" id="PS50113">
    <property type="entry name" value="PAC"/>
    <property type="match status" value="1"/>
</dbReference>
<dbReference type="Pfam" id="PF13426">
    <property type="entry name" value="PAS_9"/>
    <property type="match status" value="1"/>
</dbReference>
<dbReference type="Gene3D" id="3.30.450.20">
    <property type="entry name" value="PAS domain"/>
    <property type="match status" value="1"/>
</dbReference>
<dbReference type="SUPFAM" id="SSF81324">
    <property type="entry name" value="Voltage-gated potassium channels"/>
    <property type="match status" value="1"/>
</dbReference>
<dbReference type="InterPro" id="IPR043502">
    <property type="entry name" value="DNA/RNA_pol_sf"/>
</dbReference>
<keyword evidence="9 17" id="KW-1133">Transmembrane helix</keyword>
<dbReference type="InterPro" id="IPR012337">
    <property type="entry name" value="RNaseH-like_sf"/>
</dbReference>
<feature type="compositionally biased region" description="Low complexity" evidence="16">
    <location>
        <begin position="1745"/>
        <end position="1757"/>
    </location>
</feature>
<dbReference type="Gene3D" id="3.30.420.10">
    <property type="entry name" value="Ribonuclease H-like superfamily/Ribonuclease H"/>
    <property type="match status" value="1"/>
</dbReference>
<evidence type="ECO:0000256" key="17">
    <source>
        <dbReference type="SAM" id="Phobius"/>
    </source>
</evidence>
<evidence type="ECO:0000256" key="8">
    <source>
        <dbReference type="ARBA" id="ARBA00022958"/>
    </source>
</evidence>
<dbReference type="Gene3D" id="2.40.50.40">
    <property type="match status" value="1"/>
</dbReference>
<evidence type="ECO:0000259" key="19">
    <source>
        <dbReference type="PROSITE" id="PS50042"/>
    </source>
</evidence>
<dbReference type="NCBIfam" id="TIGR00229">
    <property type="entry name" value="sensory_box"/>
    <property type="match status" value="1"/>
</dbReference>
<dbReference type="PRINTS" id="PR01465">
    <property type="entry name" value="ELKCHANNEL"/>
</dbReference>
<feature type="compositionally biased region" description="Polar residues" evidence="16">
    <location>
        <begin position="1796"/>
        <end position="1806"/>
    </location>
</feature>
<evidence type="ECO:0000256" key="15">
    <source>
        <dbReference type="SAM" id="Coils"/>
    </source>
</evidence>
<dbReference type="InterPro" id="IPR000700">
    <property type="entry name" value="PAS-assoc_C"/>
</dbReference>
<dbReference type="Pfam" id="PF17919">
    <property type="entry name" value="RT_RNaseH_2"/>
    <property type="match status" value="1"/>
</dbReference>
<evidence type="ECO:0000256" key="5">
    <source>
        <dbReference type="ARBA" id="ARBA00022692"/>
    </source>
</evidence>
<comment type="subcellular location">
    <subcellularLocation>
        <location evidence="2">Membrane</location>
        <topology evidence="2">Multi-pass membrane protein</topology>
    </subcellularLocation>
    <subcellularLocation>
        <location evidence="1">Nucleus</location>
    </subcellularLocation>
</comment>
<dbReference type="InterPro" id="IPR001584">
    <property type="entry name" value="Integrase_cat-core"/>
</dbReference>
<evidence type="ECO:0000256" key="2">
    <source>
        <dbReference type="ARBA" id="ARBA00004141"/>
    </source>
</evidence>
<dbReference type="FunFam" id="1.10.287.70:FF:000275">
    <property type="entry name" value="Potassium voltage-gated channel subfamily H member 8"/>
    <property type="match status" value="1"/>
</dbReference>
<keyword evidence="15" id="KW-0175">Coiled coil</keyword>
<dbReference type="GO" id="GO:0005886">
    <property type="term" value="C:plasma membrane"/>
    <property type="evidence" value="ECO:0007669"/>
    <property type="project" value="TreeGrafter"/>
</dbReference>
<keyword evidence="4" id="KW-0633">Potassium transport</keyword>
<dbReference type="KEGG" id="nfu:107389421"/>
<dbReference type="GO" id="GO:0005634">
    <property type="term" value="C:nucleus"/>
    <property type="evidence" value="ECO:0007669"/>
    <property type="project" value="UniProtKB-SubCell"/>
</dbReference>
<feature type="compositionally biased region" description="Acidic residues" evidence="16">
    <location>
        <begin position="1840"/>
        <end position="1849"/>
    </location>
</feature>
<dbReference type="InterPro" id="IPR035965">
    <property type="entry name" value="PAS-like_dom_sf"/>
</dbReference>
<dbReference type="InterPro" id="IPR016197">
    <property type="entry name" value="Chromo-like_dom_sf"/>
</dbReference>
<feature type="transmembrane region" description="Helical" evidence="17">
    <location>
        <begin position="302"/>
        <end position="328"/>
    </location>
</feature>
<dbReference type="InterPro" id="IPR005821">
    <property type="entry name" value="Ion_trans_dom"/>
</dbReference>
<dbReference type="InterPro" id="IPR018490">
    <property type="entry name" value="cNMP-bd_dom_sf"/>
</dbReference>
<dbReference type="GO" id="GO:0034702">
    <property type="term" value="C:monoatomic ion channel complex"/>
    <property type="evidence" value="ECO:0007669"/>
    <property type="project" value="UniProtKB-KW"/>
</dbReference>
<dbReference type="Gene3D" id="1.10.287.70">
    <property type="match status" value="1"/>
</dbReference>
<keyword evidence="5 17" id="KW-0812">Transmembrane</keyword>
<evidence type="ECO:0000313" key="22">
    <source>
        <dbReference type="EMBL" id="KAF7215243.1"/>
    </source>
</evidence>
<feature type="compositionally biased region" description="Pro residues" evidence="16">
    <location>
        <begin position="1731"/>
        <end position="1744"/>
    </location>
</feature>
<feature type="region of interest" description="Disordered" evidence="16">
    <location>
        <begin position="75"/>
        <end position="103"/>
    </location>
</feature>
<sequence length="1849" mass="205402">MQKSCACHFLYGPETSDRSTAQIQGALDDRREFKTELVFYKKEGTKFWCLLDIVPIKNEKGDVVLFLVSHKDITDKKTEQDPEQGPDTDEETGLQVHQVSRPPGFNANRRRSRAVLYQLSGHLQKQDKSKIKINNNMFGQKPPIPEYKVAAIQKSHFILLHYGTFKAGWDWLILLATFYVAVTVPYNVCFIVGGGQDEGGSSALRSPPSKCDILVEILFILDILLNFRTTYVSTSGQVVYDARSICVHYVTTWLFVDLIAALPFDLLYAFNVSVYFGVHLLKTVRLLRLLRLLQKLERYSQYSAVVLTLLMSMFALLAHWMACVWYFIGRREIENPGSWDIGWLHELAKRLGTPYLPPSLTAHVPTTVSSLPANSSQWNVPGSEVTGQGSWNSSQDYGNMSVGKGMPGAGGFRGGPSMRSSYVTSLYFALSSLTSVGFGNVSANTDSEKIFSICTMLIGGNLISSLCINVRLISQNVKLLSQEEQVLPLLMEQLQATNNRFQQLEAMVEFRTLAARSSWNEEALLTAFTESLNDRVRNQLALCPEPQSLEELIRLAISIDKCQHELHPAAPPAERTDLSSVPPIYHNLSLVFSKDQASSLPPHRPFDCGIDLLPGAPLPSSRLYHLSKPERERAWRATYRSLWPPASSPLGAGFFFVPQKVGTLRTCIDYRGLNQITIKNKYPLPLLTSTFEPIQDASIFSCLDLQNAYHLRLLENRLYVKSEKCVFHIPKVKFLGFIIESGRLTADPEKVSAVTEWPIPTSRKQSQRFLDFANFYRRFIRNYSQTAALLTNLTSVNRPFVWSPEAEVAFQTLKRKFTNAPVLHRPDPQRQFTLEVDASDTSICAVLSQEVEPSTILPPACVVGGVTWESRDQVLEALKTDQGPDAGRTIALLKRTFWWSAMYKDVKDYISACHVYAQQKGDHRLHGIPEEILSDQGPQFISRLWMEFAEALGTKVSLTSGYHPQMNGQCQSPFEASLGYQPSLFPQQSSALSSVPRLLWGARRAWASTRDALDRTADRNKRLADRRRRPAPDCAPVRKYGSRLRFIGPFKILEVPTPSTVRLMLPRSLRIHLIFHVSLVKPVGSSPLCPVPAPPPPARYYKGGLVYMVRRILDSRSRGCGTQYLVDWEGYSPEECSWVPRYFIEDPSLIRDYEAAFWSFSGFPVAPLIDYLDISTIPLDYSPVPHESPGRSIHHSPLLLDGQLSCSPCAPSPGHPLLDSFRHSTYPPQFLSPQLPSSLQLLKDFPDELRADIAMHLNKELLQLPLFESASRGCLRSLSLIIKTSFCAPGEFLIRQGDALQAIYFVCSGSMEVLKDNTVLAILGKGDLIGSDSLTKEQVIKTNANVKALTYCDLQYISLKGLREVLRLYPEYAQKFVSEIQHDLTYNLREGHGADMDWESNGGLVKKLPSIREDEEGDEEQSTVSHAPRSPLHLSRGLCSPLRSPLLPPRAFRNPSEHLRPSTLQIPVVSFSSAPPDLSPRFVDGIETESNSTSSQKFEFSPSLSPAAPPSPYLGIREDTEIKQNMSRLTEEMSSLSKQVSKLSQELQEMARLLKPLLQAAPQPIEASMVPNLTQPQSSTTTCFVAPPPAVVCSPHRPDSRSLLDSGDTEGVGLPGCLLPTHSPQRPDSSLSASAPPLSNVTGVDIERTVGSHLPSTEEGRLRGSVVALSPHTSPGNTMLLPSLKGQPPLVSHTPSPSRSFSMSLSSSPSLSPCQGPHPSRPASFTSRSLLPPPPSQENPPPPSSHCSAPPSLASSPGGHQLRFSPSVPVSSLTLPLHPSTLSLSLDFGITRRQDTQTPPRCNSQRCHVAARASTNPQEVEMQEWRHQSSEQKPSTEDISFIDEDEPAL</sequence>
<feature type="compositionally biased region" description="Acidic residues" evidence="16">
    <location>
        <begin position="81"/>
        <end position="92"/>
    </location>
</feature>
<feature type="compositionally biased region" description="Basic and acidic residues" evidence="16">
    <location>
        <begin position="1823"/>
        <end position="1836"/>
    </location>
</feature>
<dbReference type="Gene3D" id="3.10.10.10">
    <property type="entry name" value="HIV Type 1 Reverse Transcriptase, subunit A, domain 1"/>
    <property type="match status" value="1"/>
</dbReference>
<evidence type="ECO:0000259" key="20">
    <source>
        <dbReference type="PROSITE" id="PS50113"/>
    </source>
</evidence>
<dbReference type="EMBL" id="JAAVVJ010000009">
    <property type="protein sequence ID" value="KAF7215243.1"/>
    <property type="molecule type" value="Genomic_DNA"/>
</dbReference>
<dbReference type="SUPFAM" id="SSF51206">
    <property type="entry name" value="cAMP-binding domain-like"/>
    <property type="match status" value="1"/>
</dbReference>
<feature type="domain" description="Cyclic nucleotide-binding" evidence="19">
    <location>
        <begin position="1266"/>
        <end position="1383"/>
    </location>
</feature>
<keyword evidence="6" id="KW-0631">Potassium channel</keyword>
<evidence type="ECO:0000259" key="21">
    <source>
        <dbReference type="PROSITE" id="PS50994"/>
    </source>
</evidence>
<evidence type="ECO:0000256" key="4">
    <source>
        <dbReference type="ARBA" id="ARBA00022538"/>
    </source>
</evidence>
<evidence type="ECO:0000256" key="16">
    <source>
        <dbReference type="SAM" id="MobiDB-lite"/>
    </source>
</evidence>
<dbReference type="PROSITE" id="PS50042">
    <property type="entry name" value="CNMP_BINDING_3"/>
    <property type="match status" value="1"/>
</dbReference>
<reference evidence="22" key="1">
    <citation type="submission" date="2020-03" db="EMBL/GenBank/DDBJ databases">
        <title>Intra-Species Differences in Population Size shape Life History and Genome Evolution.</title>
        <authorList>
            <person name="Willemsen D."/>
            <person name="Cui R."/>
            <person name="Valenzano D.R."/>
        </authorList>
    </citation>
    <scope>NUCLEOTIDE SEQUENCE</scope>
    <source>
        <strain evidence="22">GRZ</strain>
        <tissue evidence="22">Whole</tissue>
    </source>
</reference>
<name>A0A9D3BQS0_NOTFU</name>
<feature type="transmembrane region" description="Helical" evidence="17">
    <location>
        <begin position="171"/>
        <end position="192"/>
    </location>
</feature>
<feature type="transmembrane region" description="Helical" evidence="17">
    <location>
        <begin position="253"/>
        <end position="281"/>
    </location>
</feature>
<dbReference type="PRINTS" id="PR01463">
    <property type="entry name" value="EAGCHANLFMLY"/>
</dbReference>
<evidence type="ECO:0000256" key="10">
    <source>
        <dbReference type="ARBA" id="ARBA00023065"/>
    </source>
</evidence>
<accession>A0A9D3BQS0</accession>
<feature type="region of interest" description="Disordered" evidence="16">
    <location>
        <begin position="1795"/>
        <end position="1849"/>
    </location>
</feature>
<keyword evidence="3" id="KW-0813">Transport</keyword>
<dbReference type="Proteomes" id="UP000822369">
    <property type="component" value="Chromosome 9"/>
</dbReference>
<dbReference type="CDD" id="cd00024">
    <property type="entry name" value="CD_CSD"/>
    <property type="match status" value="1"/>
</dbReference>
<evidence type="ECO:0000256" key="12">
    <source>
        <dbReference type="ARBA" id="ARBA00023180"/>
    </source>
</evidence>
<evidence type="ECO:0000313" key="23">
    <source>
        <dbReference type="Proteomes" id="UP000822369"/>
    </source>
</evidence>
<organism evidence="22 23">
    <name type="scientific">Nothobranchius furzeri</name>
    <name type="common">Turquoise killifish</name>
    <dbReference type="NCBI Taxonomy" id="105023"/>
    <lineage>
        <taxon>Eukaryota</taxon>
        <taxon>Metazoa</taxon>
        <taxon>Chordata</taxon>
        <taxon>Craniata</taxon>
        <taxon>Vertebrata</taxon>
        <taxon>Euteleostomi</taxon>
        <taxon>Actinopterygii</taxon>
        <taxon>Neopterygii</taxon>
        <taxon>Teleostei</taxon>
        <taxon>Neoteleostei</taxon>
        <taxon>Acanthomorphata</taxon>
        <taxon>Ovalentaria</taxon>
        <taxon>Atherinomorphae</taxon>
        <taxon>Cyprinodontiformes</taxon>
        <taxon>Nothobranchiidae</taxon>
        <taxon>Nothobranchius</taxon>
    </lineage>
</organism>
<proteinExistence type="predicted"/>
<keyword evidence="11 17" id="KW-0472">Membrane</keyword>
<protein>
    <submittedName>
        <fullName evidence="22">LOC107389421-like protein</fullName>
    </submittedName>
</protein>
<feature type="region of interest" description="Disordered" evidence="16">
    <location>
        <begin position="1485"/>
        <end position="1514"/>
    </location>
</feature>
<evidence type="ECO:0000256" key="14">
    <source>
        <dbReference type="ARBA" id="ARBA00034430"/>
    </source>
</evidence>
<dbReference type="GO" id="GO:0015074">
    <property type="term" value="P:DNA integration"/>
    <property type="evidence" value="ECO:0007669"/>
    <property type="project" value="InterPro"/>
</dbReference>
<dbReference type="SMART" id="SM00100">
    <property type="entry name" value="cNMP"/>
    <property type="match status" value="1"/>
</dbReference>
<feature type="compositionally biased region" description="Low complexity" evidence="16">
    <location>
        <begin position="1629"/>
        <end position="1639"/>
    </location>
</feature>
<dbReference type="InterPro" id="IPR041577">
    <property type="entry name" value="RT_RNaseH_2"/>
</dbReference>
<dbReference type="InterPro" id="IPR056924">
    <property type="entry name" value="SH3_Tf2-1"/>
</dbReference>
<evidence type="ECO:0000256" key="9">
    <source>
        <dbReference type="ARBA" id="ARBA00022989"/>
    </source>
</evidence>
<dbReference type="Pfam" id="PF00385">
    <property type="entry name" value="Chromo"/>
    <property type="match status" value="1"/>
</dbReference>
<dbReference type="InterPro" id="IPR023780">
    <property type="entry name" value="Chromo_domain"/>
</dbReference>
<keyword evidence="8" id="KW-0630">Potassium</keyword>
<dbReference type="SMART" id="SM00298">
    <property type="entry name" value="CHROMO"/>
    <property type="match status" value="1"/>
</dbReference>
<feature type="domain" description="Chromo" evidence="18">
    <location>
        <begin position="1107"/>
        <end position="1154"/>
    </location>
</feature>
<dbReference type="InterPro" id="IPR003950">
    <property type="entry name" value="K_chnl_volt-dep_ELK"/>
</dbReference>
<dbReference type="InterPro" id="IPR003938">
    <property type="entry name" value="K_chnl_volt-dep_EAG/ELK/ERG"/>
</dbReference>
<dbReference type="Gene3D" id="3.30.70.270">
    <property type="match status" value="2"/>
</dbReference>
<dbReference type="Pfam" id="PF17921">
    <property type="entry name" value="Integrase_H2C2"/>
    <property type="match status" value="1"/>
</dbReference>
<evidence type="ECO:0000259" key="18">
    <source>
        <dbReference type="PROSITE" id="PS50013"/>
    </source>
</evidence>
<dbReference type="InterPro" id="IPR041588">
    <property type="entry name" value="Integrase_H2C2"/>
</dbReference>
<dbReference type="Gene3D" id="2.60.120.10">
    <property type="entry name" value="Jelly Rolls"/>
    <property type="match status" value="1"/>
</dbReference>
<dbReference type="SUPFAM" id="SSF54160">
    <property type="entry name" value="Chromo domain-like"/>
    <property type="match status" value="1"/>
</dbReference>
<dbReference type="FunFam" id="2.60.120.10:FF:000014">
    <property type="entry name" value="Potassium voltage-gated channel, subfamily H (Eag-related), member 4"/>
    <property type="match status" value="1"/>
</dbReference>
<dbReference type="GO" id="GO:0005249">
    <property type="term" value="F:voltage-gated potassium channel activity"/>
    <property type="evidence" value="ECO:0007669"/>
    <property type="project" value="InterPro"/>
</dbReference>
<keyword evidence="12" id="KW-0325">Glycoprotein</keyword>
<dbReference type="SMART" id="SM00086">
    <property type="entry name" value="PAC"/>
    <property type="match status" value="1"/>
</dbReference>
<dbReference type="InterPro" id="IPR000014">
    <property type="entry name" value="PAS"/>
</dbReference>
<comment type="caution">
    <text evidence="22">The sequence shown here is derived from an EMBL/GenBank/DDBJ whole genome shotgun (WGS) entry which is preliminary data.</text>
</comment>
<evidence type="ECO:0000256" key="7">
    <source>
        <dbReference type="ARBA" id="ARBA00022882"/>
    </source>
</evidence>
<comment type="catalytic activity">
    <reaction evidence="14">
        <text>K(+)(in) = K(+)(out)</text>
        <dbReference type="Rhea" id="RHEA:29463"/>
        <dbReference type="ChEBI" id="CHEBI:29103"/>
    </reaction>
</comment>
<feature type="region of interest" description="Disordered" evidence="16">
    <location>
        <begin position="1596"/>
        <end position="1765"/>
    </location>
</feature>
<feature type="compositionally biased region" description="Polar residues" evidence="16">
    <location>
        <begin position="1488"/>
        <end position="1498"/>
    </location>
</feature>
<dbReference type="InterPro" id="IPR014710">
    <property type="entry name" value="RmlC-like_jellyroll"/>
</dbReference>
<dbReference type="InterPro" id="IPR036397">
    <property type="entry name" value="RNaseH_sf"/>
</dbReference>
<gene>
    <name evidence="22" type="ORF">G4P62_013370</name>
</gene>
<dbReference type="SUPFAM" id="SSF55785">
    <property type="entry name" value="PYP-like sensor domain (PAS domain)"/>
    <property type="match status" value="1"/>
</dbReference>
<dbReference type="GO" id="GO:0042391">
    <property type="term" value="P:regulation of membrane potential"/>
    <property type="evidence" value="ECO:0007669"/>
    <property type="project" value="TreeGrafter"/>
</dbReference>
<dbReference type="PROSITE" id="PS50994">
    <property type="entry name" value="INTEGRASE"/>
    <property type="match status" value="1"/>
</dbReference>
<feature type="domain" description="Integrase catalytic" evidence="21">
    <location>
        <begin position="925"/>
        <end position="971"/>
    </location>
</feature>
<feature type="region of interest" description="Disordered" evidence="16">
    <location>
        <begin position="1412"/>
        <end position="1435"/>
    </location>
</feature>
<dbReference type="CDD" id="cd00130">
    <property type="entry name" value="PAS"/>
    <property type="match status" value="1"/>
</dbReference>
<feature type="compositionally biased region" description="Low complexity" evidence="16">
    <location>
        <begin position="1692"/>
        <end position="1713"/>
    </location>
</feature>
<dbReference type="Pfam" id="PF00027">
    <property type="entry name" value="cNMP_binding"/>
    <property type="match status" value="1"/>
</dbReference>
<dbReference type="SUPFAM" id="SSF53098">
    <property type="entry name" value="Ribonuclease H-like"/>
    <property type="match status" value="1"/>
</dbReference>
<dbReference type="InterPro" id="IPR000595">
    <property type="entry name" value="cNMP-bd_dom"/>
</dbReference>
<evidence type="ECO:0000256" key="6">
    <source>
        <dbReference type="ARBA" id="ARBA00022826"/>
    </source>
</evidence>
<feature type="coiled-coil region" evidence="15">
    <location>
        <begin position="1526"/>
        <end position="1553"/>
    </location>
</feature>
<keyword evidence="13" id="KW-0407">Ion channel</keyword>
<keyword evidence="7" id="KW-0851">Voltage-gated channel</keyword>
<dbReference type="PROSITE" id="PS50013">
    <property type="entry name" value="CHROMO_2"/>
    <property type="match status" value="1"/>
</dbReference>
<dbReference type="Pfam" id="PF24626">
    <property type="entry name" value="SH3_Tf2-1"/>
    <property type="match status" value="1"/>
</dbReference>